<dbReference type="STRING" id="989403.SAMN05421798_103140"/>
<evidence type="ECO:0000313" key="1">
    <source>
        <dbReference type="EMBL" id="KZL22035.1"/>
    </source>
</evidence>
<proteinExistence type="predicted"/>
<name>A0A166B963_9HYPH</name>
<dbReference type="AlphaFoldDB" id="A0A166B963"/>
<dbReference type="EMBL" id="LMCB01000001">
    <property type="protein sequence ID" value="KZL22035.1"/>
    <property type="molecule type" value="Genomic_DNA"/>
</dbReference>
<evidence type="ECO:0000313" key="2">
    <source>
        <dbReference type="Proteomes" id="UP000076577"/>
    </source>
</evidence>
<gene>
    <name evidence="1" type="ORF">PsAD2_00060</name>
</gene>
<protein>
    <recommendedName>
        <fullName evidence="3">Tetratricopeptide repeat protein</fullName>
    </recommendedName>
</protein>
<dbReference type="OrthoDB" id="7849865at2"/>
<keyword evidence="2" id="KW-1185">Reference proteome</keyword>
<dbReference type="Proteomes" id="UP000076577">
    <property type="component" value="Unassembled WGS sequence"/>
</dbReference>
<sequence>MNKAGSTQALDHRTVAIELNQRAWALLEKQDRTLEDNDELLHAAHASLWHWLQVGTKRNEQRGLWLVGRVHVLQGNKEAAMRYAKKTMTLTTSNEEDMVDFDHAYAYELFARATFLAGEKDKAEGLFERASRLGQLIHGEQNRKIFFSDLEAIPYPKLQVFEYTQRNSAKSP</sequence>
<reference evidence="1 2" key="1">
    <citation type="journal article" date="2016" name="Front. Microbiol.">
        <title>Comparative Genomic Analysis Reveals a Diverse Repertoire of Genes Involved in Prokaryote-Eukaryote Interactions within the Pseudovibrio Genus.</title>
        <authorList>
            <person name="Romano S."/>
            <person name="Fernandez-Guerra A."/>
            <person name="Reen F.J."/>
            <person name="Glockner F.O."/>
            <person name="Crowley S.P."/>
            <person name="O'Sullivan O."/>
            <person name="Cotter P.D."/>
            <person name="Adams C."/>
            <person name="Dobson A.D."/>
            <person name="O'Gara F."/>
        </authorList>
    </citation>
    <scope>NUCLEOTIDE SEQUENCE [LARGE SCALE GENOMIC DNA]</scope>
    <source>
        <strain evidence="1 2">Ad2</strain>
    </source>
</reference>
<dbReference type="RefSeq" id="WP_068000424.1">
    <property type="nucleotide sequence ID" value="NZ_FOFM01000003.1"/>
</dbReference>
<accession>A0A166B963</accession>
<organism evidence="1 2">
    <name type="scientific">Pseudovibrio axinellae</name>
    <dbReference type="NCBI Taxonomy" id="989403"/>
    <lineage>
        <taxon>Bacteria</taxon>
        <taxon>Pseudomonadati</taxon>
        <taxon>Pseudomonadota</taxon>
        <taxon>Alphaproteobacteria</taxon>
        <taxon>Hyphomicrobiales</taxon>
        <taxon>Stappiaceae</taxon>
        <taxon>Pseudovibrio</taxon>
    </lineage>
</organism>
<dbReference type="InterPro" id="IPR011990">
    <property type="entry name" value="TPR-like_helical_dom_sf"/>
</dbReference>
<dbReference type="Gene3D" id="1.25.40.10">
    <property type="entry name" value="Tetratricopeptide repeat domain"/>
    <property type="match status" value="1"/>
</dbReference>
<dbReference type="SUPFAM" id="SSF48452">
    <property type="entry name" value="TPR-like"/>
    <property type="match status" value="1"/>
</dbReference>
<dbReference type="PATRIC" id="fig|989403.3.peg.63"/>
<evidence type="ECO:0008006" key="3">
    <source>
        <dbReference type="Google" id="ProtNLM"/>
    </source>
</evidence>
<comment type="caution">
    <text evidence="1">The sequence shown here is derived from an EMBL/GenBank/DDBJ whole genome shotgun (WGS) entry which is preliminary data.</text>
</comment>